<dbReference type="OrthoDB" id="9799748at2"/>
<dbReference type="AlphaFoldDB" id="A0A4R0NFP6"/>
<proteinExistence type="predicted"/>
<dbReference type="Pfam" id="PF13730">
    <property type="entry name" value="HTH_36"/>
    <property type="match status" value="2"/>
</dbReference>
<dbReference type="RefSeq" id="WP_131597759.1">
    <property type="nucleotide sequence ID" value="NZ_SJSL01000008.1"/>
</dbReference>
<comment type="caution">
    <text evidence="1">The sequence shown here is derived from an EMBL/GenBank/DDBJ whole genome shotgun (WGS) entry which is preliminary data.</text>
</comment>
<dbReference type="Gene3D" id="1.10.10.10">
    <property type="entry name" value="Winged helix-like DNA-binding domain superfamily/Winged helix DNA-binding domain"/>
    <property type="match status" value="2"/>
</dbReference>
<reference evidence="1 2" key="1">
    <citation type="submission" date="2019-02" db="EMBL/GenBank/DDBJ databases">
        <title>Pedobacter sp. RP-1-14 sp. nov., isolated from Arctic soil.</title>
        <authorList>
            <person name="Dahal R.H."/>
        </authorList>
    </citation>
    <scope>NUCLEOTIDE SEQUENCE [LARGE SCALE GENOMIC DNA]</scope>
    <source>
        <strain evidence="1 2">RP-1-14</strain>
    </source>
</reference>
<dbReference type="EMBL" id="SJSL01000008">
    <property type="protein sequence ID" value="TCC98042.1"/>
    <property type="molecule type" value="Genomic_DNA"/>
</dbReference>
<dbReference type="InterPro" id="IPR036388">
    <property type="entry name" value="WH-like_DNA-bd_sf"/>
</dbReference>
<accession>A0A4R0NFP6</accession>
<evidence type="ECO:0000313" key="2">
    <source>
        <dbReference type="Proteomes" id="UP000293347"/>
    </source>
</evidence>
<sequence length="214" mass="25081">MIFVLNSGTPTPQRRFIKKPLFNFHNSNLKYMDVLVYVAIKSYDNKEGLCFPSHETIGKRAGLSSDFVIDSIKRLESEGCLSVYRHEKFREPNRSYSNKYYFPEVEVFNPIPYEIFEATDLTGNEKAMLLLLRQFAKSSIDIFASMDEFVKVLGLSKQIIYKRYNSLIKKGYLTKTKTKGWIKMQKIDWSYPDQIKINHKETTMSSKEYNFIVT</sequence>
<evidence type="ECO:0000313" key="1">
    <source>
        <dbReference type="EMBL" id="TCC98042.1"/>
    </source>
</evidence>
<dbReference type="Proteomes" id="UP000293347">
    <property type="component" value="Unassembled WGS sequence"/>
</dbReference>
<keyword evidence="2" id="KW-1185">Reference proteome</keyword>
<gene>
    <name evidence="1" type="ORF">EZ437_19550</name>
</gene>
<name>A0A4R0NFP6_9SPHI</name>
<protein>
    <submittedName>
        <fullName evidence="1">Helix-turn-helix domain-containing protein</fullName>
    </submittedName>
</protein>
<organism evidence="1 2">
    <name type="scientific">Pedobacter psychroterrae</name>
    <dbReference type="NCBI Taxonomy" id="2530453"/>
    <lineage>
        <taxon>Bacteria</taxon>
        <taxon>Pseudomonadati</taxon>
        <taxon>Bacteroidota</taxon>
        <taxon>Sphingobacteriia</taxon>
        <taxon>Sphingobacteriales</taxon>
        <taxon>Sphingobacteriaceae</taxon>
        <taxon>Pedobacter</taxon>
    </lineage>
</organism>